<feature type="transmembrane region" description="Helical" evidence="5">
    <location>
        <begin position="586"/>
        <end position="607"/>
    </location>
</feature>
<dbReference type="CDD" id="cd06174">
    <property type="entry name" value="MFS"/>
    <property type="match status" value="1"/>
</dbReference>
<dbReference type="GO" id="GO:0022857">
    <property type="term" value="F:transmembrane transporter activity"/>
    <property type="evidence" value="ECO:0007669"/>
    <property type="project" value="TreeGrafter"/>
</dbReference>
<keyword evidence="4 5" id="KW-0472">Membrane</keyword>
<dbReference type="Gene3D" id="1.20.1250.20">
    <property type="entry name" value="MFS general substrate transporter like domains"/>
    <property type="match status" value="1"/>
</dbReference>
<feature type="transmembrane region" description="Helical" evidence="5">
    <location>
        <begin position="524"/>
        <end position="547"/>
    </location>
</feature>
<dbReference type="EMBL" id="BLKC01000123">
    <property type="protein sequence ID" value="GFF55305.1"/>
    <property type="molecule type" value="Genomic_DNA"/>
</dbReference>
<feature type="transmembrane region" description="Helical" evidence="5">
    <location>
        <begin position="427"/>
        <end position="447"/>
    </location>
</feature>
<evidence type="ECO:0000256" key="3">
    <source>
        <dbReference type="ARBA" id="ARBA00022989"/>
    </source>
</evidence>
<protein>
    <submittedName>
        <fullName evidence="6">Uncharacterized protein</fullName>
    </submittedName>
</protein>
<feature type="transmembrane region" description="Helical" evidence="5">
    <location>
        <begin position="353"/>
        <end position="373"/>
    </location>
</feature>
<evidence type="ECO:0000256" key="4">
    <source>
        <dbReference type="ARBA" id="ARBA00023136"/>
    </source>
</evidence>
<evidence type="ECO:0000256" key="5">
    <source>
        <dbReference type="SAM" id="Phobius"/>
    </source>
</evidence>
<feature type="transmembrane region" description="Helical" evidence="5">
    <location>
        <begin position="498"/>
        <end position="518"/>
    </location>
</feature>
<comment type="caution">
    <text evidence="6">The sequence shown here is derived from an EMBL/GenBank/DDBJ whole genome shotgun (WGS) entry which is preliminary data.</text>
</comment>
<evidence type="ECO:0000313" key="6">
    <source>
        <dbReference type="EMBL" id="GFF55305.1"/>
    </source>
</evidence>
<feature type="transmembrane region" description="Helical" evidence="5">
    <location>
        <begin position="231"/>
        <end position="253"/>
    </location>
</feature>
<organism evidence="6 7">
    <name type="scientific">Aspergillus udagawae</name>
    <dbReference type="NCBI Taxonomy" id="91492"/>
    <lineage>
        <taxon>Eukaryota</taxon>
        <taxon>Fungi</taxon>
        <taxon>Dikarya</taxon>
        <taxon>Ascomycota</taxon>
        <taxon>Pezizomycotina</taxon>
        <taxon>Eurotiomycetes</taxon>
        <taxon>Eurotiomycetidae</taxon>
        <taxon>Eurotiales</taxon>
        <taxon>Aspergillaceae</taxon>
        <taxon>Aspergillus</taxon>
        <taxon>Aspergillus subgen. Fumigati</taxon>
    </lineage>
</organism>
<keyword evidence="3 5" id="KW-1133">Transmembrane helix</keyword>
<reference evidence="6 7" key="1">
    <citation type="submission" date="2020-01" db="EMBL/GenBank/DDBJ databases">
        <title>Draft genome sequence of Aspergillus udagawae IFM 46972.</title>
        <authorList>
            <person name="Takahashi H."/>
            <person name="Yaguchi T."/>
        </authorList>
    </citation>
    <scope>NUCLEOTIDE SEQUENCE [LARGE SCALE GENOMIC DNA]</scope>
    <source>
        <strain evidence="6 7">IFM 46972</strain>
    </source>
</reference>
<dbReference type="GO" id="GO:0016020">
    <property type="term" value="C:membrane"/>
    <property type="evidence" value="ECO:0007669"/>
    <property type="project" value="UniProtKB-SubCell"/>
</dbReference>
<proteinExistence type="predicted"/>
<name>A0A8H3SB48_9EURO</name>
<feature type="transmembrane region" description="Helical" evidence="5">
    <location>
        <begin position="459"/>
        <end position="478"/>
    </location>
</feature>
<accession>A0A8H3SB48</accession>
<feature type="transmembrane region" description="Helical" evidence="5">
    <location>
        <begin position="265"/>
        <end position="285"/>
    </location>
</feature>
<evidence type="ECO:0000256" key="1">
    <source>
        <dbReference type="ARBA" id="ARBA00004141"/>
    </source>
</evidence>
<sequence length="610" mass="65420">MEPNYGNAEKPSDQPGPGVRNRGEAIVYVCFAASDLEPDARDEVYTCERDRVRWKQYDSSAGGKIFHCRQFSLIRQISNHRKKAGKVTLVQICWKGPPAKVLSLSGSARAPNLGVSIDVVQQHHCVPKRRETWKQRHILQIYIPKSKEDAGLTMHSTSHASTCDQAEEASLLGHADQRNRNCVVSDESKAVPVSFLASSALHMTAASSVWAVASLFCEDADHCQGEETRRYAASVATATALANAAGLLTLGYMKRVVHWDVRVGLVIWLLCRAVGALGVVVGVGLRSYPCVLGALILQGLASDNLLHFTLNVIYVQATSPETISMLMGSSLACYMVGMALAPLSAGWLPSVEWTFFVAIGLFIIAIVYVLLVVSGTVTEPQVQSATASLSSETTTIRKACTSRLAEILSPAGFFYEYPGTILFGLSLLLYNMVQGYMINLVFIFTSLQFGFSPANNGSLLSLIAVTAAGYLIFSSFVVPKVLSLAGRTPTRQDTQPRLFDLGAAVLSILSQVAAALFLSQSQQVYLAASLLAVGLATPSFVKSFVVVQFEAKSRVVAALALMETAGGLLSPVVLGPWQANHPDGSAFYVAAVILGFSVCCLVAGGCVRHS</sequence>
<feature type="transmembrane region" description="Helical" evidence="5">
    <location>
        <begin position="326"/>
        <end position="347"/>
    </location>
</feature>
<comment type="subcellular location">
    <subcellularLocation>
        <location evidence="1">Membrane</location>
        <topology evidence="1">Multi-pass membrane protein</topology>
    </subcellularLocation>
</comment>
<dbReference type="AlphaFoldDB" id="A0A8H3SB48"/>
<gene>
    <name evidence="6" type="ORF">IFM46972_10232</name>
</gene>
<keyword evidence="2 5" id="KW-0812">Transmembrane</keyword>
<dbReference type="Proteomes" id="UP000465221">
    <property type="component" value="Unassembled WGS sequence"/>
</dbReference>
<evidence type="ECO:0000256" key="2">
    <source>
        <dbReference type="ARBA" id="ARBA00022692"/>
    </source>
</evidence>
<evidence type="ECO:0000313" key="7">
    <source>
        <dbReference type="Proteomes" id="UP000465221"/>
    </source>
</evidence>
<dbReference type="PANTHER" id="PTHR23507:SF1">
    <property type="entry name" value="FI18259P1-RELATED"/>
    <property type="match status" value="1"/>
</dbReference>
<dbReference type="PANTHER" id="PTHR23507">
    <property type="entry name" value="ZGC:174356"/>
    <property type="match status" value="1"/>
</dbReference>
<dbReference type="InterPro" id="IPR036259">
    <property type="entry name" value="MFS_trans_sf"/>
</dbReference>
<feature type="transmembrane region" description="Helical" evidence="5">
    <location>
        <begin position="554"/>
        <end position="574"/>
    </location>
</feature>
<dbReference type="SUPFAM" id="SSF103473">
    <property type="entry name" value="MFS general substrate transporter"/>
    <property type="match status" value="1"/>
</dbReference>